<dbReference type="EMBL" id="CM047583">
    <property type="protein sequence ID" value="KAI9912872.1"/>
    <property type="molecule type" value="Genomic_DNA"/>
</dbReference>
<protein>
    <submittedName>
        <fullName evidence="1">Uncharacterized protein</fullName>
    </submittedName>
</protein>
<dbReference type="Proteomes" id="UP001163321">
    <property type="component" value="Chromosome 4"/>
</dbReference>
<evidence type="ECO:0000313" key="2">
    <source>
        <dbReference type="Proteomes" id="UP001163321"/>
    </source>
</evidence>
<gene>
    <name evidence="1" type="ORF">PsorP6_006781</name>
</gene>
<evidence type="ECO:0000313" key="1">
    <source>
        <dbReference type="EMBL" id="KAI9912872.1"/>
    </source>
</evidence>
<comment type="caution">
    <text evidence="1">The sequence shown here is derived from an EMBL/GenBank/DDBJ whole genome shotgun (WGS) entry which is preliminary data.</text>
</comment>
<proteinExistence type="predicted"/>
<reference evidence="1 2" key="1">
    <citation type="journal article" date="2022" name="bioRxiv">
        <title>The genome of the oomycete Peronosclerospora sorghi, a cosmopolitan pathogen of maize and sorghum, is inflated with dispersed pseudogenes.</title>
        <authorList>
            <person name="Fletcher K."/>
            <person name="Martin F."/>
            <person name="Isakeit T."/>
            <person name="Cavanaugh K."/>
            <person name="Magill C."/>
            <person name="Michelmore R."/>
        </authorList>
    </citation>
    <scope>NUCLEOTIDE SEQUENCE [LARGE SCALE GENOMIC DNA]</scope>
    <source>
        <strain evidence="1">P6</strain>
    </source>
</reference>
<organism evidence="1 2">
    <name type="scientific">Peronosclerospora sorghi</name>
    <dbReference type="NCBI Taxonomy" id="230839"/>
    <lineage>
        <taxon>Eukaryota</taxon>
        <taxon>Sar</taxon>
        <taxon>Stramenopiles</taxon>
        <taxon>Oomycota</taxon>
        <taxon>Peronosporomycetes</taxon>
        <taxon>Peronosporales</taxon>
        <taxon>Peronosporaceae</taxon>
        <taxon>Peronosclerospora</taxon>
    </lineage>
</organism>
<name>A0ACC0W2W6_9STRA</name>
<keyword evidence="2" id="KW-1185">Reference proteome</keyword>
<sequence length="79" mass="9018">MNVLRPHDIKGKKLRKLSYATTIFRCTSGRCRVSDAITLAFLEIRFRVIISQRTSVFHHPTYVRLPIACQKRSDAAGEA</sequence>
<accession>A0ACC0W2W6</accession>